<name>A0A850RFC4_9GAMM</name>
<accession>A0A850RFC4</accession>
<dbReference type="EMBL" id="JABZEO010000037">
    <property type="protein sequence ID" value="NVZ11735.1"/>
    <property type="molecule type" value="Genomic_DNA"/>
</dbReference>
<organism evidence="1 2">
    <name type="scientific">Allochromatium humboldtianum</name>
    <dbReference type="NCBI Taxonomy" id="504901"/>
    <lineage>
        <taxon>Bacteria</taxon>
        <taxon>Pseudomonadati</taxon>
        <taxon>Pseudomonadota</taxon>
        <taxon>Gammaproteobacteria</taxon>
        <taxon>Chromatiales</taxon>
        <taxon>Chromatiaceae</taxon>
        <taxon>Allochromatium</taxon>
    </lineage>
</organism>
<keyword evidence="2" id="KW-1185">Reference proteome</keyword>
<protein>
    <submittedName>
        <fullName evidence="1">Uncharacterized protein</fullName>
    </submittedName>
</protein>
<dbReference type="Proteomes" id="UP000592294">
    <property type="component" value="Unassembled WGS sequence"/>
</dbReference>
<sequence length="117" mass="12832">MAAYLDCIGETDPVCIREFLEVLEGDLEQRRFFFAEAVALGLAIWETGQESVLEVEAPGQPKVACARCVHWIPNKLNPEGGLGRCLAEAPASKRIGSLWPGADDVRCERYRALDPGT</sequence>
<gene>
    <name evidence="1" type="ORF">HW932_21030</name>
</gene>
<dbReference type="AlphaFoldDB" id="A0A850RFC4"/>
<proteinExistence type="predicted"/>
<evidence type="ECO:0000313" key="1">
    <source>
        <dbReference type="EMBL" id="NVZ11735.1"/>
    </source>
</evidence>
<comment type="caution">
    <text evidence="1">The sequence shown here is derived from an EMBL/GenBank/DDBJ whole genome shotgun (WGS) entry which is preliminary data.</text>
</comment>
<dbReference type="RefSeq" id="WP_176978414.1">
    <property type="nucleotide sequence ID" value="NZ_JABZEO010000037.1"/>
</dbReference>
<reference evidence="1 2" key="1">
    <citation type="submission" date="2020-06" db="EMBL/GenBank/DDBJ databases">
        <title>Whole-genome sequence of Allochromatium humboldtianum DSM 21881, type strain.</title>
        <authorList>
            <person name="Kyndt J.A."/>
            <person name="Meyer T.E."/>
        </authorList>
    </citation>
    <scope>NUCLEOTIDE SEQUENCE [LARGE SCALE GENOMIC DNA]</scope>
    <source>
        <strain evidence="1 2">DSM 21881</strain>
    </source>
</reference>
<evidence type="ECO:0000313" key="2">
    <source>
        <dbReference type="Proteomes" id="UP000592294"/>
    </source>
</evidence>